<sequence>MKKIIKILINMILISILIFSGYKIYTKLAEYKKADTVYNDIREKSQNKDKTAELTAINPDYRFWLKVDNTNIDYPVVQSKDNDYYLTHDFNKEYLASGSIFMDYRNDFEEDKSTIVYGHHMRNKTMFGELANYKDENFFNENNLINVEYKGKNYTYQVFSVYVADLTEDYLKVDFENDEDYQSYINYITNRSMHKSDLQVGKEDKIITLYTCSYEFKDARTIVHAKLISE</sequence>
<reference evidence="3 4" key="1">
    <citation type="submission" date="2020-08" db="EMBL/GenBank/DDBJ databases">
        <authorList>
            <person name="Liu C."/>
            <person name="Sun Q."/>
        </authorList>
    </citation>
    <scope>NUCLEOTIDE SEQUENCE [LARGE SCALE GENOMIC DNA]</scope>
    <source>
        <strain evidence="3 4">NSJ-18</strain>
    </source>
</reference>
<dbReference type="Pfam" id="PF04203">
    <property type="entry name" value="Sortase"/>
    <property type="match status" value="1"/>
</dbReference>
<name>A0ABR7JLJ2_9FIRM</name>
<evidence type="ECO:0000256" key="2">
    <source>
        <dbReference type="SAM" id="Phobius"/>
    </source>
</evidence>
<evidence type="ECO:0000256" key="1">
    <source>
        <dbReference type="ARBA" id="ARBA00022801"/>
    </source>
</evidence>
<dbReference type="InterPro" id="IPR005754">
    <property type="entry name" value="Sortase"/>
</dbReference>
<dbReference type="NCBIfam" id="TIGR03064">
    <property type="entry name" value="sortase_srtB"/>
    <property type="match status" value="1"/>
</dbReference>
<evidence type="ECO:0000313" key="3">
    <source>
        <dbReference type="EMBL" id="MBC5995799.1"/>
    </source>
</evidence>
<dbReference type="CDD" id="cd05826">
    <property type="entry name" value="Sortase_B"/>
    <property type="match status" value="1"/>
</dbReference>
<dbReference type="Gene3D" id="2.40.260.10">
    <property type="entry name" value="Sortase"/>
    <property type="match status" value="1"/>
</dbReference>
<protein>
    <submittedName>
        <fullName evidence="3">Class B sortase</fullName>
        <ecNumber evidence="3">3.4.22.71</ecNumber>
    </submittedName>
</protein>
<gene>
    <name evidence="3" type="primary">srtB</name>
    <name evidence="3" type="ORF">H8923_03435</name>
</gene>
<keyword evidence="4" id="KW-1185">Reference proteome</keyword>
<proteinExistence type="predicted"/>
<dbReference type="RefSeq" id="WP_153923658.1">
    <property type="nucleotide sequence ID" value="NZ_JACRWE010000002.1"/>
</dbReference>
<dbReference type="EMBL" id="JACRWE010000002">
    <property type="protein sequence ID" value="MBC5995799.1"/>
    <property type="molecule type" value="Genomic_DNA"/>
</dbReference>
<feature type="transmembrane region" description="Helical" evidence="2">
    <location>
        <begin position="7"/>
        <end position="25"/>
    </location>
</feature>
<dbReference type="Proteomes" id="UP000609849">
    <property type="component" value="Unassembled WGS sequence"/>
</dbReference>
<dbReference type="GO" id="GO:0016787">
    <property type="term" value="F:hydrolase activity"/>
    <property type="evidence" value="ECO:0007669"/>
    <property type="project" value="UniProtKB-KW"/>
</dbReference>
<dbReference type="SUPFAM" id="SSF63817">
    <property type="entry name" value="Sortase"/>
    <property type="match status" value="1"/>
</dbReference>
<keyword evidence="2" id="KW-1133">Transmembrane helix</keyword>
<evidence type="ECO:0000313" key="4">
    <source>
        <dbReference type="Proteomes" id="UP000609849"/>
    </source>
</evidence>
<keyword evidence="2" id="KW-0472">Membrane</keyword>
<dbReference type="InterPro" id="IPR023365">
    <property type="entry name" value="Sortase_dom-sf"/>
</dbReference>
<dbReference type="EC" id="3.4.22.71" evidence="3"/>
<keyword evidence="1 3" id="KW-0378">Hydrolase</keyword>
<organism evidence="3 4">
    <name type="scientific">Romboutsia faecis</name>
    <dbReference type="NCBI Taxonomy" id="2764597"/>
    <lineage>
        <taxon>Bacteria</taxon>
        <taxon>Bacillati</taxon>
        <taxon>Bacillota</taxon>
        <taxon>Clostridia</taxon>
        <taxon>Peptostreptococcales</taxon>
        <taxon>Peptostreptococcaceae</taxon>
        <taxon>Romboutsia</taxon>
    </lineage>
</organism>
<dbReference type="InterPro" id="IPR009835">
    <property type="entry name" value="SrtB"/>
</dbReference>
<keyword evidence="2" id="KW-0812">Transmembrane</keyword>
<comment type="caution">
    <text evidence="3">The sequence shown here is derived from an EMBL/GenBank/DDBJ whole genome shotgun (WGS) entry which is preliminary data.</text>
</comment>
<accession>A0ABR7JLJ2</accession>